<dbReference type="GO" id="GO:0005643">
    <property type="term" value="C:nuclear pore"/>
    <property type="evidence" value="ECO:0007669"/>
    <property type="project" value="UniProtKB-SubCell"/>
</dbReference>
<organism evidence="10">
    <name type="scientific">Timema californicum</name>
    <name type="common">California timema</name>
    <name type="synonym">Walking stick</name>
    <dbReference type="NCBI Taxonomy" id="61474"/>
    <lineage>
        <taxon>Eukaryota</taxon>
        <taxon>Metazoa</taxon>
        <taxon>Ecdysozoa</taxon>
        <taxon>Arthropoda</taxon>
        <taxon>Hexapoda</taxon>
        <taxon>Insecta</taxon>
        <taxon>Pterygota</taxon>
        <taxon>Neoptera</taxon>
        <taxon>Polyneoptera</taxon>
        <taxon>Phasmatodea</taxon>
        <taxon>Timematodea</taxon>
        <taxon>Timematoidea</taxon>
        <taxon>Timematidae</taxon>
        <taxon>Timema</taxon>
    </lineage>
</organism>
<reference evidence="10" key="1">
    <citation type="submission" date="2020-11" db="EMBL/GenBank/DDBJ databases">
        <authorList>
            <person name="Tran Van P."/>
        </authorList>
    </citation>
    <scope>NUCLEOTIDE SEQUENCE</scope>
</reference>
<evidence type="ECO:0000256" key="8">
    <source>
        <dbReference type="SAM" id="MobiDB-lite"/>
    </source>
</evidence>
<feature type="compositionally biased region" description="Polar residues" evidence="8">
    <location>
        <begin position="378"/>
        <end position="433"/>
    </location>
</feature>
<feature type="region of interest" description="Disordered" evidence="8">
    <location>
        <begin position="447"/>
        <end position="480"/>
    </location>
</feature>
<evidence type="ECO:0000256" key="4">
    <source>
        <dbReference type="ARBA" id="ARBA00022927"/>
    </source>
</evidence>
<evidence type="ECO:0000256" key="3">
    <source>
        <dbReference type="ARBA" id="ARBA00022816"/>
    </source>
</evidence>
<dbReference type="CDD" id="cd13170">
    <property type="entry name" value="RanBD_NUP50"/>
    <property type="match status" value="1"/>
</dbReference>
<dbReference type="GO" id="GO:0051028">
    <property type="term" value="P:mRNA transport"/>
    <property type="evidence" value="ECO:0007669"/>
    <property type="project" value="UniProtKB-KW"/>
</dbReference>
<comment type="subcellular location">
    <subcellularLocation>
        <location evidence="1">Nucleus</location>
        <location evidence="1">Nuclear pore complex</location>
    </subcellularLocation>
</comment>
<dbReference type="Pfam" id="PF08911">
    <property type="entry name" value="NUP50"/>
    <property type="match status" value="1"/>
</dbReference>
<dbReference type="Gene3D" id="2.30.29.30">
    <property type="entry name" value="Pleckstrin-homology domain (PH domain)/Phosphotyrosine-binding domain (PTB)"/>
    <property type="match status" value="1"/>
</dbReference>
<evidence type="ECO:0000256" key="6">
    <source>
        <dbReference type="ARBA" id="ARBA00023132"/>
    </source>
</evidence>
<keyword evidence="3" id="KW-0509">mRNA transport</keyword>
<gene>
    <name evidence="10" type="ORF">TCMB3V08_LOCUS6778</name>
</gene>
<evidence type="ECO:0000256" key="1">
    <source>
        <dbReference type="ARBA" id="ARBA00004567"/>
    </source>
</evidence>
<accession>A0A7R9P919</accession>
<sequence length="592" mass="64170">MAKRIATSELNHDNWNQEEKSEEAGSFKKAAPEVMQQRIIKAAKRRAGHISEEVTKSPFSGFGGFIKPSSDQTKLFSFISNVKTNNSSDLNMKEDIIKPSNTDNTNGNFKLPTGTAFNKDNSAVLSTSTVENSKLLSSHTNMVENSNLKSNPTSSVDHLKFPTSSANTNKMLKTTSSPNNTGSFKFPVTPANSSGSFKIPSSVAGSAENFKFSSNSENLKFPTFLAASPTNLKSPQLPEKIVSPPKKLANFISSQDKQSSADSVSTSLDRNPTNKRRKSDQYYLMLQGLNDSVSRWVKQHVDINPHCILTPVFDDYSKHLEELEHKYGNINGGKQEFSEKGKDDDTSSSSSWLSNSKPPFGNLASAQLPVSPAGMSGFSLQGSEPTKPNSSIFGSPLQNNGSNKPQPDSNIFRSSPQNKVSSKQDQTFGGLGTVNSEKLSFSFPGVAANSPQCNGRAESKSEESVVNDEDEPPKPSHTPVVEEGAVYSKRCKMFVKKGGPYQELGVGTLFLKPVSGGDKTQLIVRADTSLGNVLLNTLLSSSLPVQRMGKNNVMIVCLPTPDATPPPVPVLLRVKTGEEADELLDKLNQHRK</sequence>
<keyword evidence="4" id="KW-0653">Protein transport</keyword>
<feature type="region of interest" description="Disordered" evidence="8">
    <location>
        <begin position="374"/>
        <end position="433"/>
    </location>
</feature>
<dbReference type="InterPro" id="IPR000156">
    <property type="entry name" value="Ran_bind_dom"/>
</dbReference>
<feature type="domain" description="RanBD1" evidence="9">
    <location>
        <begin position="473"/>
        <end position="587"/>
    </location>
</feature>
<proteinExistence type="predicted"/>
<keyword evidence="5" id="KW-0811">Translocation</keyword>
<feature type="compositionally biased region" description="Basic and acidic residues" evidence="8">
    <location>
        <begin position="336"/>
        <end position="345"/>
    </location>
</feature>
<evidence type="ECO:0000256" key="2">
    <source>
        <dbReference type="ARBA" id="ARBA00022448"/>
    </source>
</evidence>
<protein>
    <submittedName>
        <fullName evidence="10">(California timema) hypothetical protein</fullName>
    </submittedName>
</protein>
<feature type="compositionally biased region" description="Polar residues" evidence="8">
    <location>
        <begin position="252"/>
        <end position="271"/>
    </location>
</feature>
<dbReference type="GO" id="GO:0015031">
    <property type="term" value="P:protein transport"/>
    <property type="evidence" value="ECO:0007669"/>
    <property type="project" value="UniProtKB-KW"/>
</dbReference>
<dbReference type="AlphaFoldDB" id="A0A7R9P919"/>
<evidence type="ECO:0000256" key="7">
    <source>
        <dbReference type="ARBA" id="ARBA00023242"/>
    </source>
</evidence>
<feature type="region of interest" description="Disordered" evidence="8">
    <location>
        <begin position="252"/>
        <end position="276"/>
    </location>
</feature>
<keyword evidence="7" id="KW-0539">Nucleus</keyword>
<keyword evidence="2" id="KW-0813">Transport</keyword>
<dbReference type="InterPro" id="IPR015007">
    <property type="entry name" value="NUP2/50/61"/>
</dbReference>
<feature type="compositionally biased region" description="Low complexity" evidence="8">
    <location>
        <begin position="347"/>
        <end position="357"/>
    </location>
</feature>
<evidence type="ECO:0000313" key="10">
    <source>
        <dbReference type="EMBL" id="CAD7574158.1"/>
    </source>
</evidence>
<dbReference type="SMART" id="SM00160">
    <property type="entry name" value="RanBD"/>
    <property type="match status" value="1"/>
</dbReference>
<evidence type="ECO:0000256" key="5">
    <source>
        <dbReference type="ARBA" id="ARBA00023010"/>
    </source>
</evidence>
<name>A0A7R9P919_TIMCA</name>
<keyword evidence="6" id="KW-0906">Nuclear pore complex</keyword>
<feature type="region of interest" description="Disordered" evidence="8">
    <location>
        <begin position="145"/>
        <end position="184"/>
    </location>
</feature>
<dbReference type="SUPFAM" id="SSF50729">
    <property type="entry name" value="PH domain-like"/>
    <property type="match status" value="1"/>
</dbReference>
<feature type="compositionally biased region" description="Basic and acidic residues" evidence="8">
    <location>
        <begin position="10"/>
        <end position="26"/>
    </location>
</feature>
<dbReference type="InterPro" id="IPR011993">
    <property type="entry name" value="PH-like_dom_sf"/>
</dbReference>
<feature type="compositionally biased region" description="Polar residues" evidence="8">
    <location>
        <begin position="145"/>
        <end position="183"/>
    </location>
</feature>
<feature type="region of interest" description="Disordered" evidence="8">
    <location>
        <begin position="330"/>
        <end position="358"/>
    </location>
</feature>
<evidence type="ECO:0000259" key="9">
    <source>
        <dbReference type="SMART" id="SM00160"/>
    </source>
</evidence>
<feature type="region of interest" description="Disordered" evidence="8">
    <location>
        <begin position="1"/>
        <end position="31"/>
    </location>
</feature>
<dbReference type="EMBL" id="OE182130">
    <property type="protein sequence ID" value="CAD7574158.1"/>
    <property type="molecule type" value="Genomic_DNA"/>
</dbReference>
<dbReference type="Pfam" id="PF00638">
    <property type="entry name" value="Ran_BP1"/>
    <property type="match status" value="1"/>
</dbReference>